<name>A0ABT7LCN4_9BURK</name>
<evidence type="ECO:0000313" key="2">
    <source>
        <dbReference type="Proteomes" id="UP001238603"/>
    </source>
</evidence>
<keyword evidence="2" id="KW-1185">Reference proteome</keyword>
<dbReference type="EMBL" id="JASVDS010000001">
    <property type="protein sequence ID" value="MDL5030622.1"/>
    <property type="molecule type" value="Genomic_DNA"/>
</dbReference>
<proteinExistence type="predicted"/>
<evidence type="ECO:0000313" key="1">
    <source>
        <dbReference type="EMBL" id="MDL5030622.1"/>
    </source>
</evidence>
<organism evidence="1 2">
    <name type="scientific">Roseateles subflavus</name>
    <dbReference type="NCBI Taxonomy" id="3053353"/>
    <lineage>
        <taxon>Bacteria</taxon>
        <taxon>Pseudomonadati</taxon>
        <taxon>Pseudomonadota</taxon>
        <taxon>Betaproteobacteria</taxon>
        <taxon>Burkholderiales</taxon>
        <taxon>Sphaerotilaceae</taxon>
        <taxon>Roseateles</taxon>
    </lineage>
</organism>
<accession>A0ABT7LCN4</accession>
<protein>
    <submittedName>
        <fullName evidence="1">DUF2946 family protein</fullName>
    </submittedName>
</protein>
<dbReference type="Proteomes" id="UP001238603">
    <property type="component" value="Unassembled WGS sequence"/>
</dbReference>
<dbReference type="RefSeq" id="WP_285980755.1">
    <property type="nucleotide sequence ID" value="NZ_JASVDS010000001.1"/>
</dbReference>
<sequence length="182" mass="20657">MDDIVKAALKKWPNVPHCHDWLALDARGDWYMRDERIQAAGPFPQVKGSRITHEKLREFIHRNYLPDAQGAWFFQNGPQRVYVTLELTPHVWRLHGQAADGSPRVHSHTGPEATVLASWLDEDDRLLLAARLPGLPDPVLGLVHSLDMGEAAEAVEQGLWRPESTTLESLCARYRVVRHPQP</sequence>
<gene>
    <name evidence="1" type="ORF">QRD43_01775</name>
</gene>
<dbReference type="InterPro" id="IPR021332">
    <property type="entry name" value="DUF2944"/>
</dbReference>
<reference evidence="1 2" key="1">
    <citation type="submission" date="2023-06" db="EMBL/GenBank/DDBJ databases">
        <title>Pelomonas sp. APW6 16S ribosomal RNA gene genome sequencing and assembly.</title>
        <authorList>
            <person name="Woo H."/>
        </authorList>
    </citation>
    <scope>NUCLEOTIDE SEQUENCE [LARGE SCALE GENOMIC DNA]</scope>
    <source>
        <strain evidence="1 2">APW6</strain>
    </source>
</reference>
<dbReference type="Pfam" id="PF11161">
    <property type="entry name" value="DUF2944"/>
    <property type="match status" value="1"/>
</dbReference>
<comment type="caution">
    <text evidence="1">The sequence shown here is derived from an EMBL/GenBank/DDBJ whole genome shotgun (WGS) entry which is preliminary data.</text>
</comment>